<dbReference type="PROSITE" id="PS00101">
    <property type="entry name" value="HEXAPEP_TRANSFERASES"/>
    <property type="match status" value="1"/>
</dbReference>
<organism evidence="3 4">
    <name type="scientific">Spelaeicoccus albus</name>
    <dbReference type="NCBI Taxonomy" id="1280376"/>
    <lineage>
        <taxon>Bacteria</taxon>
        <taxon>Bacillati</taxon>
        <taxon>Actinomycetota</taxon>
        <taxon>Actinomycetes</taxon>
        <taxon>Micrococcales</taxon>
        <taxon>Brevibacteriaceae</taxon>
        <taxon>Spelaeicoccus</taxon>
    </lineage>
</organism>
<dbReference type="Proteomes" id="UP000539111">
    <property type="component" value="Unassembled WGS sequence"/>
</dbReference>
<dbReference type="PANTHER" id="PTHR43300:SF11">
    <property type="entry name" value="ACETYLTRANSFERASE RV3034C-RELATED"/>
    <property type="match status" value="1"/>
</dbReference>
<name>A0A7Z0AAB9_9MICO</name>
<dbReference type="SUPFAM" id="SSF51161">
    <property type="entry name" value="Trimeric LpxA-like enzymes"/>
    <property type="match status" value="1"/>
</dbReference>
<dbReference type="RefSeq" id="WP_237249021.1">
    <property type="nucleotide sequence ID" value="NZ_JACBZP010000001.1"/>
</dbReference>
<evidence type="ECO:0000256" key="2">
    <source>
        <dbReference type="ARBA" id="ARBA00022737"/>
    </source>
</evidence>
<dbReference type="GO" id="GO:0016740">
    <property type="term" value="F:transferase activity"/>
    <property type="evidence" value="ECO:0007669"/>
    <property type="project" value="UniProtKB-KW"/>
</dbReference>
<dbReference type="EMBL" id="JACBZP010000001">
    <property type="protein sequence ID" value="NYI66450.1"/>
    <property type="molecule type" value="Genomic_DNA"/>
</dbReference>
<dbReference type="Gene3D" id="2.160.10.10">
    <property type="entry name" value="Hexapeptide repeat proteins"/>
    <property type="match status" value="1"/>
</dbReference>
<protein>
    <submittedName>
        <fullName evidence="3">Acetyltransferase-like isoleucine patch superfamily enzyme</fullName>
    </submittedName>
</protein>
<evidence type="ECO:0000256" key="1">
    <source>
        <dbReference type="ARBA" id="ARBA00022679"/>
    </source>
</evidence>
<sequence>MAKKFTITEEFLRELQSHRVYLHRKNLSVADGKYGWLAAGQEIVLHGPVTIEQNSGLFGGKYRAMAGGRHTSGLCSIGAFSYSYSALPESIVIGRFCSISRGLRFIDSHHPLNLITTSAITFRTKNPLFADFMTDPIVEHAKSFHPYGELRYPEIGHDVWIGDGATLAAGITIGTGAVIAAGAVVTKDVPPYAIVGGNPGRIIRYRFDESRAHELIASRWWEYDPRSLFAEQLTDTRKLLDDISAGRVEKYPFASIALSATETRPSNS</sequence>
<dbReference type="Pfam" id="PF00132">
    <property type="entry name" value="Hexapep"/>
    <property type="match status" value="1"/>
</dbReference>
<comment type="caution">
    <text evidence="3">The sequence shown here is derived from an EMBL/GenBank/DDBJ whole genome shotgun (WGS) entry which is preliminary data.</text>
</comment>
<dbReference type="InterPro" id="IPR018357">
    <property type="entry name" value="Hexapep_transf_CS"/>
</dbReference>
<dbReference type="InterPro" id="IPR001451">
    <property type="entry name" value="Hexapep"/>
</dbReference>
<proteinExistence type="predicted"/>
<gene>
    <name evidence="3" type="ORF">BJY26_000756</name>
</gene>
<keyword evidence="4" id="KW-1185">Reference proteome</keyword>
<evidence type="ECO:0000313" key="3">
    <source>
        <dbReference type="EMBL" id="NYI66450.1"/>
    </source>
</evidence>
<accession>A0A7Z0AAB9</accession>
<evidence type="ECO:0000313" key="4">
    <source>
        <dbReference type="Proteomes" id="UP000539111"/>
    </source>
</evidence>
<dbReference type="PANTHER" id="PTHR43300">
    <property type="entry name" value="ACETYLTRANSFERASE"/>
    <property type="match status" value="1"/>
</dbReference>
<dbReference type="AlphaFoldDB" id="A0A7Z0AAB9"/>
<keyword evidence="1 3" id="KW-0808">Transferase</keyword>
<reference evidence="3 4" key="1">
    <citation type="submission" date="2020-07" db="EMBL/GenBank/DDBJ databases">
        <title>Sequencing the genomes of 1000 actinobacteria strains.</title>
        <authorList>
            <person name="Klenk H.-P."/>
        </authorList>
    </citation>
    <scope>NUCLEOTIDE SEQUENCE [LARGE SCALE GENOMIC DNA]</scope>
    <source>
        <strain evidence="3 4">DSM 26341</strain>
    </source>
</reference>
<dbReference type="InterPro" id="IPR011004">
    <property type="entry name" value="Trimer_LpxA-like_sf"/>
</dbReference>
<dbReference type="CDD" id="cd03349">
    <property type="entry name" value="LbH_XAT"/>
    <property type="match status" value="1"/>
</dbReference>
<dbReference type="InterPro" id="IPR050179">
    <property type="entry name" value="Trans_hexapeptide_repeat"/>
</dbReference>
<keyword evidence="2" id="KW-0677">Repeat</keyword>